<dbReference type="OrthoDB" id="117310at2759"/>
<feature type="region of interest" description="Disordered" evidence="1">
    <location>
        <begin position="59"/>
        <end position="113"/>
    </location>
</feature>
<evidence type="ECO:0000313" key="2">
    <source>
        <dbReference type="EMBL" id="TMW58116.1"/>
    </source>
</evidence>
<accession>A0A8K1C7K3</accession>
<dbReference type="AlphaFoldDB" id="A0A8K1C7K3"/>
<feature type="compositionally biased region" description="Acidic residues" evidence="1">
    <location>
        <begin position="33"/>
        <end position="43"/>
    </location>
</feature>
<feature type="region of interest" description="Disordered" evidence="1">
    <location>
        <begin position="1"/>
        <end position="43"/>
    </location>
</feature>
<proteinExistence type="predicted"/>
<organism evidence="2 3">
    <name type="scientific">Pythium oligandrum</name>
    <name type="common">Mycoparasitic fungus</name>
    <dbReference type="NCBI Taxonomy" id="41045"/>
    <lineage>
        <taxon>Eukaryota</taxon>
        <taxon>Sar</taxon>
        <taxon>Stramenopiles</taxon>
        <taxon>Oomycota</taxon>
        <taxon>Peronosporomycetes</taxon>
        <taxon>Pythiales</taxon>
        <taxon>Pythiaceae</taxon>
        <taxon>Pythium</taxon>
    </lineage>
</organism>
<evidence type="ECO:0000256" key="1">
    <source>
        <dbReference type="SAM" id="MobiDB-lite"/>
    </source>
</evidence>
<comment type="caution">
    <text evidence="2">The sequence shown here is derived from an EMBL/GenBank/DDBJ whole genome shotgun (WGS) entry which is preliminary data.</text>
</comment>
<protein>
    <submittedName>
        <fullName evidence="2">Uncharacterized protein</fullName>
    </submittedName>
</protein>
<name>A0A8K1C7K3_PYTOL</name>
<sequence length="216" mass="24308">MMAMTDMQNKPAGEDQGAMEDKKKQLREAVEATMEEDEEEDETFLALQKLLRALNSSRANVIAPPARSGPSATDSQEINAPQSPEGLLETRRQERERVRRSLQASKDNQQYPTYYYEDDEGEEGLSAESQISSRVISVKQLPFVLLPKGGKVVSPAENPKLNIIFSREREELSDQLVAALDKLDSENVSEQTHLLTPPRSTWTIQMRRFDDSAPSL</sequence>
<evidence type="ECO:0000313" key="3">
    <source>
        <dbReference type="Proteomes" id="UP000794436"/>
    </source>
</evidence>
<feature type="compositionally biased region" description="Basic and acidic residues" evidence="1">
    <location>
        <begin position="88"/>
        <end position="99"/>
    </location>
</feature>
<gene>
    <name evidence="2" type="ORF">Poli38472_011704</name>
</gene>
<reference evidence="2" key="1">
    <citation type="submission" date="2019-03" db="EMBL/GenBank/DDBJ databases">
        <title>Long read genome sequence of the mycoparasitic Pythium oligandrum ATCC 38472 isolated from sugarbeet rhizosphere.</title>
        <authorList>
            <person name="Gaulin E."/>
        </authorList>
    </citation>
    <scope>NUCLEOTIDE SEQUENCE</scope>
    <source>
        <strain evidence="2">ATCC 38472_TT</strain>
    </source>
</reference>
<feature type="compositionally biased region" description="Basic and acidic residues" evidence="1">
    <location>
        <begin position="19"/>
        <end position="30"/>
    </location>
</feature>
<feature type="compositionally biased region" description="Polar residues" evidence="1">
    <location>
        <begin position="70"/>
        <end position="82"/>
    </location>
</feature>
<dbReference type="Proteomes" id="UP000794436">
    <property type="component" value="Unassembled WGS sequence"/>
</dbReference>
<dbReference type="EMBL" id="SPLM01000112">
    <property type="protein sequence ID" value="TMW58116.1"/>
    <property type="molecule type" value="Genomic_DNA"/>
</dbReference>
<keyword evidence="3" id="KW-1185">Reference proteome</keyword>
<feature type="compositionally biased region" description="Polar residues" evidence="1">
    <location>
        <begin position="102"/>
        <end position="112"/>
    </location>
</feature>